<keyword evidence="1" id="KW-0805">Transcription regulation</keyword>
<dbReference type="PANTHER" id="PTHR30204">
    <property type="entry name" value="REDOX-CYCLING DRUG-SENSING TRANSCRIPTIONAL ACTIVATOR SOXR"/>
    <property type="match status" value="1"/>
</dbReference>
<dbReference type="PROSITE" id="PS50937">
    <property type="entry name" value="HTH_MERR_2"/>
    <property type="match status" value="1"/>
</dbReference>
<dbReference type="InterPro" id="IPR009061">
    <property type="entry name" value="DNA-bd_dom_put_sf"/>
</dbReference>
<dbReference type="CDD" id="cd01104">
    <property type="entry name" value="HTH_MlrA-CarA"/>
    <property type="match status" value="1"/>
</dbReference>
<keyword evidence="2" id="KW-0238">DNA-binding</keyword>
<keyword evidence="3" id="KW-0804">Transcription</keyword>
<dbReference type="AlphaFoldDB" id="A0AB39USU7"/>
<accession>A0AB39USU7</accession>
<evidence type="ECO:0000259" key="4">
    <source>
        <dbReference type="PROSITE" id="PS50937"/>
    </source>
</evidence>
<evidence type="ECO:0000256" key="2">
    <source>
        <dbReference type="ARBA" id="ARBA00023125"/>
    </source>
</evidence>
<dbReference type="PANTHER" id="PTHR30204:SF67">
    <property type="entry name" value="HTH-TYPE TRANSCRIPTIONAL REGULATOR MLRA-RELATED"/>
    <property type="match status" value="1"/>
</dbReference>
<name>A0AB39USU7_9GAMM</name>
<feature type="domain" description="HTH merR-type" evidence="4">
    <location>
        <begin position="9"/>
        <end position="78"/>
    </location>
</feature>
<dbReference type="Pfam" id="PF13411">
    <property type="entry name" value="MerR_1"/>
    <property type="match status" value="1"/>
</dbReference>
<dbReference type="EMBL" id="CP154858">
    <property type="protein sequence ID" value="XDT71118.1"/>
    <property type="molecule type" value="Genomic_DNA"/>
</dbReference>
<reference evidence="5" key="1">
    <citation type="submission" date="2024-05" db="EMBL/GenBank/DDBJ databases">
        <title>Genome sequencing of novel strain.</title>
        <authorList>
            <person name="Ganbat D."/>
            <person name="Ganbat S."/>
            <person name="Lee S.-J."/>
        </authorList>
    </citation>
    <scope>NUCLEOTIDE SEQUENCE</scope>
    <source>
        <strain evidence="5">SMD15-11</strain>
    </source>
</reference>
<gene>
    <name evidence="5" type="ORF">AAIA72_09895</name>
</gene>
<evidence type="ECO:0000313" key="5">
    <source>
        <dbReference type="EMBL" id="XDT71118.1"/>
    </source>
</evidence>
<protein>
    <submittedName>
        <fullName evidence="5">MerR family transcriptional regulator</fullName>
    </submittedName>
</protein>
<dbReference type="KEGG" id="tcd:AAIA72_09895"/>
<dbReference type="RefSeq" id="WP_369600157.1">
    <property type="nucleotide sequence ID" value="NZ_CP154858.1"/>
</dbReference>
<evidence type="ECO:0000256" key="1">
    <source>
        <dbReference type="ARBA" id="ARBA00023015"/>
    </source>
</evidence>
<dbReference type="GO" id="GO:0003677">
    <property type="term" value="F:DNA binding"/>
    <property type="evidence" value="ECO:0007669"/>
    <property type="project" value="UniProtKB-KW"/>
</dbReference>
<proteinExistence type="predicted"/>
<dbReference type="InterPro" id="IPR000551">
    <property type="entry name" value="MerR-type_HTH_dom"/>
</dbReference>
<dbReference type="GO" id="GO:0003700">
    <property type="term" value="F:DNA-binding transcription factor activity"/>
    <property type="evidence" value="ECO:0007669"/>
    <property type="project" value="InterPro"/>
</dbReference>
<evidence type="ECO:0000256" key="3">
    <source>
        <dbReference type="ARBA" id="ARBA00023163"/>
    </source>
</evidence>
<dbReference type="Gene3D" id="1.10.1660.10">
    <property type="match status" value="1"/>
</dbReference>
<organism evidence="5">
    <name type="scientific">Thermohahella caldifontis</name>
    <dbReference type="NCBI Taxonomy" id="3142973"/>
    <lineage>
        <taxon>Bacteria</taxon>
        <taxon>Pseudomonadati</taxon>
        <taxon>Pseudomonadota</taxon>
        <taxon>Gammaproteobacteria</taxon>
        <taxon>Oceanospirillales</taxon>
        <taxon>Hahellaceae</taxon>
        <taxon>Thermohahella</taxon>
    </lineage>
</organism>
<dbReference type="SMART" id="SM00422">
    <property type="entry name" value="HTH_MERR"/>
    <property type="match status" value="1"/>
</dbReference>
<dbReference type="SUPFAM" id="SSF46955">
    <property type="entry name" value="Putative DNA-binding domain"/>
    <property type="match status" value="1"/>
</dbReference>
<dbReference type="InterPro" id="IPR047057">
    <property type="entry name" value="MerR_fam"/>
</dbReference>
<sequence length="268" mass="30194">MMDEETRTLYSIKRVSELTGVLGVTLRAWERRYGLLKPRRNDKGHRLYTAEDVNRIRRILAWLNQGVAISKVKALLDAMPVPEQTADTLPELEQLLAAIQALDAEKALRQLEGAMKAYPHDTFVDRLVLPLEFELAARPRPAGTLEEALWRQVVVRACAPLMRKSVPRHAEPVWVVTLDPRAETLGWFTALGWHLKQYRVTQFSQIGQDIEALRALMMQAKHRLVLVGHQPLPEAALELVRGARDAGRDVGVLGGLLPWLTARLESAS</sequence>